<sequence length="101" mass="11321">MLRIFEVAKTLLSVMDRCRNIPRVPNVRNEPRRTTAMKKHNHSSDDRPIQYRGKYSRHSRGQALTNFASGRHTGATCLKPSGRTIEALAPALSSLVFLSSS</sequence>
<accession>A0A1M5KVV1</accession>
<organism evidence="2 3">
    <name type="scientific">Bradyrhizobium erythrophlei</name>
    <dbReference type="NCBI Taxonomy" id="1437360"/>
    <lineage>
        <taxon>Bacteria</taxon>
        <taxon>Pseudomonadati</taxon>
        <taxon>Pseudomonadota</taxon>
        <taxon>Alphaproteobacteria</taxon>
        <taxon>Hyphomicrobiales</taxon>
        <taxon>Nitrobacteraceae</taxon>
        <taxon>Bradyrhizobium</taxon>
    </lineage>
</organism>
<gene>
    <name evidence="2" type="ORF">SAMN05444169_3095</name>
</gene>
<protein>
    <submittedName>
        <fullName evidence="2">Uncharacterized protein</fullName>
    </submittedName>
</protein>
<dbReference type="EMBL" id="LT670818">
    <property type="protein sequence ID" value="SHG56836.1"/>
    <property type="molecule type" value="Genomic_DNA"/>
</dbReference>
<reference evidence="2 3" key="1">
    <citation type="submission" date="2016-11" db="EMBL/GenBank/DDBJ databases">
        <authorList>
            <person name="Jaros S."/>
            <person name="Januszkiewicz K."/>
            <person name="Wedrychowicz H."/>
        </authorList>
    </citation>
    <scope>NUCLEOTIDE SEQUENCE [LARGE SCALE GENOMIC DNA]</scope>
    <source>
        <strain evidence="2 3">GAS242</strain>
    </source>
</reference>
<evidence type="ECO:0000313" key="3">
    <source>
        <dbReference type="Proteomes" id="UP000190675"/>
    </source>
</evidence>
<name>A0A1M5KVV1_9BRAD</name>
<feature type="region of interest" description="Disordered" evidence="1">
    <location>
        <begin position="24"/>
        <end position="56"/>
    </location>
</feature>
<proteinExistence type="predicted"/>
<evidence type="ECO:0000313" key="2">
    <source>
        <dbReference type="EMBL" id="SHG56836.1"/>
    </source>
</evidence>
<dbReference type="Proteomes" id="UP000190675">
    <property type="component" value="Chromosome I"/>
</dbReference>
<dbReference type="AlphaFoldDB" id="A0A1M5KVV1"/>
<evidence type="ECO:0000256" key="1">
    <source>
        <dbReference type="SAM" id="MobiDB-lite"/>
    </source>
</evidence>